<protein>
    <submittedName>
        <fullName evidence="1">Uncharacterized protein</fullName>
    </submittedName>
</protein>
<comment type="caution">
    <text evidence="1">The sequence shown here is derived from an EMBL/GenBank/DDBJ whole genome shotgun (WGS) entry which is preliminary data.</text>
</comment>
<evidence type="ECO:0000313" key="2">
    <source>
        <dbReference type="Proteomes" id="UP000247702"/>
    </source>
</evidence>
<dbReference type="AlphaFoldDB" id="A0A2Z6S459"/>
<name>A0A2Z6S459_9GLOM</name>
<evidence type="ECO:0000313" key="1">
    <source>
        <dbReference type="EMBL" id="GBC10168.1"/>
    </source>
</evidence>
<proteinExistence type="predicted"/>
<gene>
    <name evidence="1" type="ORF">RclHR1_00940009</name>
</gene>
<reference evidence="1 2" key="1">
    <citation type="submission" date="2017-11" db="EMBL/GenBank/DDBJ databases">
        <title>The genome of Rhizophagus clarus HR1 reveals common genetic basis of auxotrophy among arbuscular mycorrhizal fungi.</title>
        <authorList>
            <person name="Kobayashi Y."/>
        </authorList>
    </citation>
    <scope>NUCLEOTIDE SEQUENCE [LARGE SCALE GENOMIC DNA]</scope>
    <source>
        <strain evidence="1 2">HR1</strain>
    </source>
</reference>
<keyword evidence="2" id="KW-1185">Reference proteome</keyword>
<sequence>MKIVLDQKTINSKSLQSDQPISKLTRRLKNADWKGSDDDKDASVVKAETLKISLAKNKEGVIEVIQTGSRDNGSMALYQLVVVLSRP</sequence>
<dbReference type="Proteomes" id="UP000247702">
    <property type="component" value="Unassembled WGS sequence"/>
</dbReference>
<accession>A0A2Z6S459</accession>
<dbReference type="EMBL" id="BEXD01004359">
    <property type="protein sequence ID" value="GBC10168.1"/>
    <property type="molecule type" value="Genomic_DNA"/>
</dbReference>
<organism evidence="1 2">
    <name type="scientific">Rhizophagus clarus</name>
    <dbReference type="NCBI Taxonomy" id="94130"/>
    <lineage>
        <taxon>Eukaryota</taxon>
        <taxon>Fungi</taxon>
        <taxon>Fungi incertae sedis</taxon>
        <taxon>Mucoromycota</taxon>
        <taxon>Glomeromycotina</taxon>
        <taxon>Glomeromycetes</taxon>
        <taxon>Glomerales</taxon>
        <taxon>Glomeraceae</taxon>
        <taxon>Rhizophagus</taxon>
    </lineage>
</organism>